<evidence type="ECO:0000313" key="2">
    <source>
        <dbReference type="EMBL" id="AWB67206.1"/>
    </source>
</evidence>
<organism evidence="2 3">
    <name type="scientific">Saccharobesus litoralis</name>
    <dbReference type="NCBI Taxonomy" id="2172099"/>
    <lineage>
        <taxon>Bacteria</taxon>
        <taxon>Pseudomonadati</taxon>
        <taxon>Pseudomonadota</taxon>
        <taxon>Gammaproteobacteria</taxon>
        <taxon>Alteromonadales</taxon>
        <taxon>Alteromonadaceae</taxon>
        <taxon>Saccharobesus</taxon>
    </lineage>
</organism>
<sequence length="173" mass="18726">MLATLVFGQTVQAAQVCLSGATPSTPTEQFNVDTTTGIATDQKTGLSWFVCSAGLTWNATTGACEGTANTYSWQDALTYADTFEYANFTDWRLPNIKELMSIIERQCSTPAINITVFTDNLTERYWSSSPVIASDGNGGVVGDTVWAVSFEEGSNNTPLKTSNSLVRLVRKVQ</sequence>
<dbReference type="AlphaFoldDB" id="A0A2S0VSK8"/>
<proteinExistence type="predicted"/>
<dbReference type="InterPro" id="IPR011460">
    <property type="entry name" value="Lcl_C"/>
</dbReference>
<evidence type="ECO:0000313" key="3">
    <source>
        <dbReference type="Proteomes" id="UP000244441"/>
    </source>
</evidence>
<name>A0A2S0VSK8_9ALTE</name>
<dbReference type="Pfam" id="PF07603">
    <property type="entry name" value="Lcl_C"/>
    <property type="match status" value="1"/>
</dbReference>
<dbReference type="Proteomes" id="UP000244441">
    <property type="component" value="Chromosome"/>
</dbReference>
<gene>
    <name evidence="2" type="ORF">C2869_12505</name>
</gene>
<dbReference type="KEGG" id="cate:C2869_12505"/>
<dbReference type="PANTHER" id="PTHR35812:SF1">
    <property type="entry name" value="LIPOPROTEIN"/>
    <property type="match status" value="1"/>
</dbReference>
<protein>
    <submittedName>
        <fullName evidence="2">DUF1566 domain-containing protein</fullName>
    </submittedName>
</protein>
<keyword evidence="3" id="KW-1185">Reference proteome</keyword>
<dbReference type="PANTHER" id="PTHR35812">
    <property type="entry name" value="LIPOPROTEIN"/>
    <property type="match status" value="1"/>
</dbReference>
<accession>A0A2S0VSK8</accession>
<evidence type="ECO:0000259" key="1">
    <source>
        <dbReference type="Pfam" id="PF07603"/>
    </source>
</evidence>
<dbReference type="EMBL" id="CP026604">
    <property type="protein sequence ID" value="AWB67206.1"/>
    <property type="molecule type" value="Genomic_DNA"/>
</dbReference>
<reference evidence="2 3" key="1">
    <citation type="submission" date="2018-01" db="EMBL/GenBank/DDBJ databases">
        <title>Genome sequence of a Cantenovulum-like bacteria.</title>
        <authorList>
            <person name="Tan W.R."/>
            <person name="Lau N.-S."/>
            <person name="Go F."/>
            <person name="Amirul A.-A.A."/>
        </authorList>
    </citation>
    <scope>NUCLEOTIDE SEQUENCE [LARGE SCALE GENOMIC DNA]</scope>
    <source>
        <strain evidence="2 3">CCB-QB4</strain>
    </source>
</reference>
<feature type="domain" description="Lcl C-terminal" evidence="1">
    <location>
        <begin position="38"/>
        <end position="170"/>
    </location>
</feature>